<name>M7AW87_CHEMY</name>
<organism evidence="1 2">
    <name type="scientific">Chelonia mydas</name>
    <name type="common">Green sea-turtle</name>
    <name type="synonym">Chelonia agassizi</name>
    <dbReference type="NCBI Taxonomy" id="8469"/>
    <lineage>
        <taxon>Eukaryota</taxon>
        <taxon>Metazoa</taxon>
        <taxon>Chordata</taxon>
        <taxon>Craniata</taxon>
        <taxon>Vertebrata</taxon>
        <taxon>Euteleostomi</taxon>
        <taxon>Archelosauria</taxon>
        <taxon>Testudinata</taxon>
        <taxon>Testudines</taxon>
        <taxon>Cryptodira</taxon>
        <taxon>Durocryptodira</taxon>
        <taxon>Americhelydia</taxon>
        <taxon>Chelonioidea</taxon>
        <taxon>Cheloniidae</taxon>
        <taxon>Chelonia</taxon>
    </lineage>
</organism>
<dbReference type="Proteomes" id="UP000031443">
    <property type="component" value="Unassembled WGS sequence"/>
</dbReference>
<dbReference type="STRING" id="8469.M7AW87"/>
<dbReference type="Gene3D" id="3.40.50.720">
    <property type="entry name" value="NAD(P)-binding Rossmann-like Domain"/>
    <property type="match status" value="1"/>
</dbReference>
<reference evidence="2" key="1">
    <citation type="journal article" date="2013" name="Nat. Genet.">
        <title>The draft genomes of soft-shell turtle and green sea turtle yield insights into the development and evolution of the turtle-specific body plan.</title>
        <authorList>
            <person name="Wang Z."/>
            <person name="Pascual-Anaya J."/>
            <person name="Zadissa A."/>
            <person name="Li W."/>
            <person name="Niimura Y."/>
            <person name="Huang Z."/>
            <person name="Li C."/>
            <person name="White S."/>
            <person name="Xiong Z."/>
            <person name="Fang D."/>
            <person name="Wang B."/>
            <person name="Ming Y."/>
            <person name="Chen Y."/>
            <person name="Zheng Y."/>
            <person name="Kuraku S."/>
            <person name="Pignatelli M."/>
            <person name="Herrero J."/>
            <person name="Beal K."/>
            <person name="Nozawa M."/>
            <person name="Li Q."/>
            <person name="Wang J."/>
            <person name="Zhang H."/>
            <person name="Yu L."/>
            <person name="Shigenobu S."/>
            <person name="Wang J."/>
            <person name="Liu J."/>
            <person name="Flicek P."/>
            <person name="Searle S."/>
            <person name="Wang J."/>
            <person name="Kuratani S."/>
            <person name="Yin Y."/>
            <person name="Aken B."/>
            <person name="Zhang G."/>
            <person name="Irie N."/>
        </authorList>
    </citation>
    <scope>NUCLEOTIDE SEQUENCE [LARGE SCALE GENOMIC DNA]</scope>
</reference>
<gene>
    <name evidence="1" type="ORF">UY3_13906</name>
</gene>
<dbReference type="eggNOG" id="KOG1198">
    <property type="taxonomic scope" value="Eukaryota"/>
</dbReference>
<keyword evidence="2" id="KW-1185">Reference proteome</keyword>
<evidence type="ECO:0000313" key="1">
    <source>
        <dbReference type="EMBL" id="EMP28999.1"/>
    </source>
</evidence>
<evidence type="ECO:0000313" key="2">
    <source>
        <dbReference type="Proteomes" id="UP000031443"/>
    </source>
</evidence>
<dbReference type="AlphaFoldDB" id="M7AW87"/>
<accession>M7AW87</accession>
<proteinExistence type="predicted"/>
<protein>
    <submittedName>
        <fullName evidence="1">Reticulon-4-interacting protein 1</fullName>
    </submittedName>
</protein>
<dbReference type="Gene3D" id="3.90.180.10">
    <property type="entry name" value="Medium-chain alcohol dehydrogenases, catalytic domain"/>
    <property type="match status" value="1"/>
</dbReference>
<dbReference type="EMBL" id="KB559568">
    <property type="protein sequence ID" value="EMP28999.1"/>
    <property type="molecule type" value="Genomic_DNA"/>
</dbReference>
<dbReference type="Pfam" id="PF13602">
    <property type="entry name" value="ADH_zinc_N_2"/>
    <property type="match status" value="1"/>
</dbReference>
<sequence length="68" mass="7919">MQQGRKERRETERRMGKEEKQKAEIAVFLKIHPVVEQVFSFSEVPKAFLRLEGGHARGKTVINVINKK</sequence>